<comment type="similarity">
    <text evidence="1 4">Belongs to the short-chain dehydrogenases/reductases (SDR) family.</text>
</comment>
<evidence type="ECO:0000256" key="1">
    <source>
        <dbReference type="ARBA" id="ARBA00006484"/>
    </source>
</evidence>
<dbReference type="AlphaFoldDB" id="A0AA46TL76"/>
<dbReference type="PRINTS" id="PR00080">
    <property type="entry name" value="SDRFAMILY"/>
</dbReference>
<keyword evidence="3" id="KW-0560">Oxidoreductase</keyword>
<dbReference type="PANTHER" id="PTHR43391:SF14">
    <property type="entry name" value="DEHYDROGENASE_REDUCTASE SDR FAMILY PROTEIN 7-LIKE"/>
    <property type="match status" value="1"/>
</dbReference>
<evidence type="ECO:0000256" key="3">
    <source>
        <dbReference type="ARBA" id="ARBA00023002"/>
    </source>
</evidence>
<dbReference type="PRINTS" id="PR00081">
    <property type="entry name" value="GDHRDH"/>
</dbReference>
<dbReference type="EMBL" id="CP094970">
    <property type="protein sequence ID" value="UYM07173.1"/>
    <property type="molecule type" value="Genomic_DNA"/>
</dbReference>
<dbReference type="InterPro" id="IPR057326">
    <property type="entry name" value="KR_dom"/>
</dbReference>
<dbReference type="CDD" id="cd05233">
    <property type="entry name" value="SDR_c"/>
    <property type="match status" value="1"/>
</dbReference>
<dbReference type="InterPro" id="IPR002347">
    <property type="entry name" value="SDR_fam"/>
</dbReference>
<protein>
    <submittedName>
        <fullName evidence="6">SDR family NAD(P)-dependent oxidoreductase</fullName>
    </submittedName>
</protein>
<keyword evidence="7" id="KW-1185">Reference proteome</keyword>
<organism evidence="6 7">
    <name type="scientific">Solicola gregarius</name>
    <dbReference type="NCBI Taxonomy" id="2908642"/>
    <lineage>
        <taxon>Bacteria</taxon>
        <taxon>Bacillati</taxon>
        <taxon>Actinomycetota</taxon>
        <taxon>Actinomycetes</taxon>
        <taxon>Propionibacteriales</taxon>
        <taxon>Nocardioidaceae</taxon>
        <taxon>Solicola</taxon>
    </lineage>
</organism>
<dbReference type="SUPFAM" id="SSF51735">
    <property type="entry name" value="NAD(P)-binding Rossmann-fold domains"/>
    <property type="match status" value="1"/>
</dbReference>
<sequence length="269" mass="29346">MTIRSNDRVVVTGAASGLGLALVRQFVRRGARVLATDLADDRPASLDDVPGVAYRRLDVRADADWDDTLEWVRDEWHGLDLLVNNAGVAAGGRLELTTMDQWQWIVDINLLGVVRGCRTFTPMLKGQRAGHVVNVASAAGLVHPPRMSEYNSVKAGVVALSETLHYELAPYGVDVSVVCPSFFRTNLAASLRGNDPDSRASAQRLIDESPRSADTIAGRVLAGVDARRHVILTDRDGRIGYYAKRLARPLYDAIMLRESAKMVAREGDG</sequence>
<accession>A0AA46TL76</accession>
<proteinExistence type="inferred from homology"/>
<dbReference type="GO" id="GO:0016491">
    <property type="term" value="F:oxidoreductase activity"/>
    <property type="evidence" value="ECO:0007669"/>
    <property type="project" value="UniProtKB-KW"/>
</dbReference>
<dbReference type="SMART" id="SM00822">
    <property type="entry name" value="PKS_KR"/>
    <property type="match status" value="1"/>
</dbReference>
<dbReference type="Proteomes" id="UP001164390">
    <property type="component" value="Chromosome"/>
</dbReference>
<dbReference type="Gene3D" id="3.40.50.720">
    <property type="entry name" value="NAD(P)-binding Rossmann-like Domain"/>
    <property type="match status" value="1"/>
</dbReference>
<dbReference type="InterPro" id="IPR036291">
    <property type="entry name" value="NAD(P)-bd_dom_sf"/>
</dbReference>
<keyword evidence="2" id="KW-0521">NADP</keyword>
<name>A0AA46TL76_9ACTN</name>
<feature type="domain" description="Ketoreductase" evidence="5">
    <location>
        <begin position="7"/>
        <end position="176"/>
    </location>
</feature>
<gene>
    <name evidence="6" type="ORF">L0C25_08880</name>
</gene>
<evidence type="ECO:0000256" key="2">
    <source>
        <dbReference type="ARBA" id="ARBA00022857"/>
    </source>
</evidence>
<dbReference type="PANTHER" id="PTHR43391">
    <property type="entry name" value="RETINOL DEHYDROGENASE-RELATED"/>
    <property type="match status" value="1"/>
</dbReference>
<evidence type="ECO:0000259" key="5">
    <source>
        <dbReference type="SMART" id="SM00822"/>
    </source>
</evidence>
<reference evidence="6" key="1">
    <citation type="submission" date="2022-01" db="EMBL/GenBank/DDBJ databases">
        <title>Nocardioidaceae gen. sp. A5X3R13.</title>
        <authorList>
            <person name="Lopez Marin M.A."/>
            <person name="Uhlik O."/>
        </authorList>
    </citation>
    <scope>NUCLEOTIDE SEQUENCE</scope>
    <source>
        <strain evidence="6">A5X3R13</strain>
    </source>
</reference>
<dbReference type="KEGG" id="sgrg:L0C25_08880"/>
<dbReference type="RefSeq" id="WP_271636120.1">
    <property type="nucleotide sequence ID" value="NZ_CP094970.1"/>
</dbReference>
<evidence type="ECO:0000313" key="6">
    <source>
        <dbReference type="EMBL" id="UYM07173.1"/>
    </source>
</evidence>
<dbReference type="Pfam" id="PF00106">
    <property type="entry name" value="adh_short"/>
    <property type="match status" value="1"/>
</dbReference>
<evidence type="ECO:0000256" key="4">
    <source>
        <dbReference type="RuleBase" id="RU000363"/>
    </source>
</evidence>
<evidence type="ECO:0000313" key="7">
    <source>
        <dbReference type="Proteomes" id="UP001164390"/>
    </source>
</evidence>